<dbReference type="Gene3D" id="3.30.420.10">
    <property type="entry name" value="Ribonuclease H-like superfamily/Ribonuclease H"/>
    <property type="match status" value="1"/>
</dbReference>
<dbReference type="Pfam" id="PF00665">
    <property type="entry name" value="rve"/>
    <property type="match status" value="1"/>
</dbReference>
<protein>
    <submittedName>
        <fullName evidence="2">Transposase</fullName>
    </submittedName>
</protein>
<dbReference type="PANTHER" id="PTHR47515">
    <property type="entry name" value="LOW CALCIUM RESPONSE LOCUS PROTEIN T"/>
    <property type="match status" value="1"/>
</dbReference>
<feature type="domain" description="Integrase catalytic" evidence="1">
    <location>
        <begin position="73"/>
        <end position="238"/>
    </location>
</feature>
<dbReference type="InterPro" id="IPR012337">
    <property type="entry name" value="RNaseH-like_sf"/>
</dbReference>
<dbReference type="EMBL" id="JAURUR010000019">
    <property type="protein sequence ID" value="MDP9766067.1"/>
    <property type="molecule type" value="Genomic_DNA"/>
</dbReference>
<dbReference type="InterPro" id="IPR025948">
    <property type="entry name" value="HTH-like_dom"/>
</dbReference>
<proteinExistence type="predicted"/>
<name>A0ABT9MHJ3_9DEIO</name>
<dbReference type="PANTHER" id="PTHR47515:SF1">
    <property type="entry name" value="BLR2054 PROTEIN"/>
    <property type="match status" value="1"/>
</dbReference>
<gene>
    <name evidence="2" type="ORF">QO006_003531</name>
</gene>
<dbReference type="InterPro" id="IPR001584">
    <property type="entry name" value="Integrase_cat-core"/>
</dbReference>
<dbReference type="InterPro" id="IPR036397">
    <property type="entry name" value="RNaseH_sf"/>
</dbReference>
<dbReference type="SUPFAM" id="SSF53098">
    <property type="entry name" value="Ribonuclease H-like"/>
    <property type="match status" value="1"/>
</dbReference>
<dbReference type="Proteomes" id="UP001232163">
    <property type="component" value="Unassembled WGS sequence"/>
</dbReference>
<keyword evidence="3" id="KW-1185">Reference proteome</keyword>
<evidence type="ECO:0000313" key="3">
    <source>
        <dbReference type="Proteomes" id="UP001232163"/>
    </source>
</evidence>
<dbReference type="NCBIfam" id="NF033516">
    <property type="entry name" value="transpos_IS3"/>
    <property type="match status" value="1"/>
</dbReference>
<dbReference type="PROSITE" id="PS50994">
    <property type="entry name" value="INTEGRASE"/>
    <property type="match status" value="1"/>
</dbReference>
<comment type="caution">
    <text evidence="2">The sequence shown here is derived from an EMBL/GenBank/DDBJ whole genome shotgun (WGS) entry which is preliminary data.</text>
</comment>
<dbReference type="InterPro" id="IPR048020">
    <property type="entry name" value="Transpos_IS3"/>
</dbReference>
<organism evidence="2 3">
    <name type="scientific">Deinococcus enclensis</name>
    <dbReference type="NCBI Taxonomy" id="1049582"/>
    <lineage>
        <taxon>Bacteria</taxon>
        <taxon>Thermotogati</taxon>
        <taxon>Deinococcota</taxon>
        <taxon>Deinococci</taxon>
        <taxon>Deinococcales</taxon>
        <taxon>Deinococcaceae</taxon>
        <taxon>Deinococcus</taxon>
    </lineage>
</organism>
<sequence length="258" mass="30053">MPHRAQNEPVIVQRMTEIAQTRIRYGYRRIHILRQREGWQINHKRLYRLYRQAGLNLRMKRPRRRVSAAHRAARTDPVRVNQIWSMDFVSDALFNGRRFRALTLLDVYSRECLAIHVDVSIRAERVVEIMRSVTSARGTPERIQVDNGSEFASKALDLWAYEQRVTLDFSRPGRPQDNAHIESFNGSFRDECLNAHWFLSMEDAAEKIENWRADSDYSSKRVTGSRKSAPVRCFCDENPGKPTPSRYLADRSAVCLSS</sequence>
<evidence type="ECO:0000259" key="1">
    <source>
        <dbReference type="PROSITE" id="PS50994"/>
    </source>
</evidence>
<evidence type="ECO:0000313" key="2">
    <source>
        <dbReference type="EMBL" id="MDP9766067.1"/>
    </source>
</evidence>
<reference evidence="2 3" key="1">
    <citation type="submission" date="2023-07" db="EMBL/GenBank/DDBJ databases">
        <title>Genomic Encyclopedia of Type Strains, Phase IV (KMG-IV): sequencing the most valuable type-strain genomes for metagenomic binning, comparative biology and taxonomic classification.</title>
        <authorList>
            <person name="Goeker M."/>
        </authorList>
    </citation>
    <scope>NUCLEOTIDE SEQUENCE [LARGE SCALE GENOMIC DNA]</scope>
    <source>
        <strain evidence="2 3">NIO-1023</strain>
    </source>
</reference>
<dbReference type="Pfam" id="PF13276">
    <property type="entry name" value="HTH_21"/>
    <property type="match status" value="1"/>
</dbReference>
<accession>A0ABT9MHJ3</accession>